<dbReference type="EMBL" id="BK032682">
    <property type="protein sequence ID" value="DAF54642.1"/>
    <property type="molecule type" value="Genomic_DNA"/>
</dbReference>
<name>A0A8S5SVS0_9CAUD</name>
<feature type="transmembrane region" description="Helical" evidence="1">
    <location>
        <begin position="27"/>
        <end position="50"/>
    </location>
</feature>
<keyword evidence="1" id="KW-0472">Membrane</keyword>
<keyword evidence="1" id="KW-0812">Transmembrane</keyword>
<accession>A0A8S5SVS0</accession>
<sequence>MCIITPFYGIKVNLLQSVICNLLLHKLYVRSITIISFIIPLLFFAVCFYIP</sequence>
<evidence type="ECO:0000256" key="1">
    <source>
        <dbReference type="SAM" id="Phobius"/>
    </source>
</evidence>
<keyword evidence="1" id="KW-1133">Transmembrane helix</keyword>
<organism evidence="2">
    <name type="scientific">Siphoviridae sp. ctqPo10</name>
    <dbReference type="NCBI Taxonomy" id="2827948"/>
    <lineage>
        <taxon>Viruses</taxon>
        <taxon>Duplodnaviria</taxon>
        <taxon>Heunggongvirae</taxon>
        <taxon>Uroviricota</taxon>
        <taxon>Caudoviricetes</taxon>
    </lineage>
</organism>
<reference evidence="2" key="1">
    <citation type="journal article" date="2021" name="Proc. Natl. Acad. Sci. U.S.A.">
        <title>A Catalog of Tens of Thousands of Viruses from Human Metagenomes Reveals Hidden Associations with Chronic Diseases.</title>
        <authorList>
            <person name="Tisza M.J."/>
            <person name="Buck C.B."/>
        </authorList>
    </citation>
    <scope>NUCLEOTIDE SEQUENCE</scope>
    <source>
        <strain evidence="2">CtqPo10</strain>
    </source>
</reference>
<protein>
    <submittedName>
        <fullName evidence="2">Uncharacterized protein</fullName>
    </submittedName>
</protein>
<proteinExistence type="predicted"/>
<evidence type="ECO:0000313" key="2">
    <source>
        <dbReference type="EMBL" id="DAF54642.1"/>
    </source>
</evidence>